<name>A0ABW0Q4K5_9BURK</name>
<dbReference type="Pfam" id="PF16868">
    <property type="entry name" value="NMT1_3"/>
    <property type="match status" value="1"/>
</dbReference>
<dbReference type="PANTHER" id="PTHR42941">
    <property type="entry name" value="SLL1037 PROTEIN"/>
    <property type="match status" value="1"/>
</dbReference>
<keyword evidence="1" id="KW-0812">Transmembrane</keyword>
<accession>A0ABW0Q4K5</accession>
<dbReference type="Proteomes" id="UP001596084">
    <property type="component" value="Unassembled WGS sequence"/>
</dbReference>
<dbReference type="SUPFAM" id="SSF53850">
    <property type="entry name" value="Periplasmic binding protein-like II"/>
    <property type="match status" value="1"/>
</dbReference>
<dbReference type="EMBL" id="JBHSMX010000003">
    <property type="protein sequence ID" value="MFC5519603.1"/>
    <property type="molecule type" value="Genomic_DNA"/>
</dbReference>
<dbReference type="InterPro" id="IPR011852">
    <property type="entry name" value="TRAP_TAXI"/>
</dbReference>
<keyword evidence="1" id="KW-1133">Transmembrane helix</keyword>
<evidence type="ECO:0000313" key="3">
    <source>
        <dbReference type="Proteomes" id="UP001596084"/>
    </source>
</evidence>
<organism evidence="2 3">
    <name type="scientific">Polaromonas jejuensis</name>
    <dbReference type="NCBI Taxonomy" id="457502"/>
    <lineage>
        <taxon>Bacteria</taxon>
        <taxon>Pseudomonadati</taxon>
        <taxon>Pseudomonadota</taxon>
        <taxon>Betaproteobacteria</taxon>
        <taxon>Burkholderiales</taxon>
        <taxon>Comamonadaceae</taxon>
        <taxon>Polaromonas</taxon>
    </lineage>
</organism>
<protein>
    <submittedName>
        <fullName evidence="2">TAXI family TRAP transporter solute-binding subunit</fullName>
    </submittedName>
</protein>
<dbReference type="PANTHER" id="PTHR42941:SF1">
    <property type="entry name" value="SLL1037 PROTEIN"/>
    <property type="match status" value="1"/>
</dbReference>
<reference evidence="3" key="1">
    <citation type="journal article" date="2019" name="Int. J. Syst. Evol. Microbiol.">
        <title>The Global Catalogue of Microorganisms (GCM) 10K type strain sequencing project: providing services to taxonomists for standard genome sequencing and annotation.</title>
        <authorList>
            <consortium name="The Broad Institute Genomics Platform"/>
            <consortium name="The Broad Institute Genome Sequencing Center for Infectious Disease"/>
            <person name="Wu L."/>
            <person name="Ma J."/>
        </authorList>
    </citation>
    <scope>NUCLEOTIDE SEQUENCE [LARGE SCALE GENOMIC DNA]</scope>
    <source>
        <strain evidence="3">CGMCC 4.7277</strain>
    </source>
</reference>
<evidence type="ECO:0000313" key="2">
    <source>
        <dbReference type="EMBL" id="MFC5519603.1"/>
    </source>
</evidence>
<gene>
    <name evidence="2" type="ORF">ACFPP7_01560</name>
</gene>
<feature type="transmembrane region" description="Helical" evidence="1">
    <location>
        <begin position="346"/>
        <end position="370"/>
    </location>
</feature>
<proteinExistence type="predicted"/>
<keyword evidence="1" id="KW-0472">Membrane</keyword>
<dbReference type="Gene3D" id="3.40.190.10">
    <property type="entry name" value="Periplasmic binding protein-like II"/>
    <property type="match status" value="2"/>
</dbReference>
<comment type="caution">
    <text evidence="2">The sequence shown here is derived from an EMBL/GenBank/DDBJ whole genome shotgun (WGS) entry which is preliminary data.</text>
</comment>
<keyword evidence="3" id="KW-1185">Reference proteome</keyword>
<evidence type="ECO:0000256" key="1">
    <source>
        <dbReference type="SAM" id="Phobius"/>
    </source>
</evidence>
<feature type="transmembrane region" description="Helical" evidence="1">
    <location>
        <begin position="12"/>
        <end position="37"/>
    </location>
</feature>
<dbReference type="RefSeq" id="WP_068831946.1">
    <property type="nucleotide sequence ID" value="NZ_JBHSMX010000003.1"/>
</dbReference>
<sequence>MPKTIRYTLLSLRDLAISVGPFIVLAVGLLLLAYLWLDPNPPKRVTLATGPAQSAYEEFGKRYARLLAEDGIDVTLLPSQGSAHNLQLLREGKADLGFVQGGTSEMQPEDEDKLESLGSLFVEPVWLFYREGAVPKSAGKGASLDALTQLQGLRVNIGTAGSGIPSLMNKLLASNKVDLSTLELSKLEQTPATVDFLEGKLDAIVFASAPESLMVQMLLQTPGVKLMDFPQSEAYARRFAFLSPVVLPRGVVDLAANIPPQDVRLVAPTTALVSRKGTHPALLQLFVQAGNQIHGSAGWFKRAREYPKLENNELPISAEAERGIKSGKPFLQRYLPFWVANLVERMWLVMGIILAIMLPLSRIIPPLYAFRVRSRIFRWYGQLRDIENRIERTSDTPNTSALLEELNNLERRAEKISVPLSYTNELYALRSNIHLVRRKLQRP</sequence>